<reference evidence="2 3" key="1">
    <citation type="submission" date="2016-06" db="EMBL/GenBank/DDBJ databases">
        <authorList>
            <person name="Kjaerup R.B."/>
            <person name="Dalgaard T.S."/>
            <person name="Juul-Madsen H.R."/>
        </authorList>
    </citation>
    <scope>NUCLEOTIDE SEQUENCE [LARGE SCALE GENOMIC DNA]</scope>
    <source>
        <strain evidence="2 3">CECT 5080</strain>
    </source>
</reference>
<dbReference type="Proteomes" id="UP000092627">
    <property type="component" value="Unassembled WGS sequence"/>
</dbReference>
<dbReference type="AlphaFoldDB" id="A0A1A8T4J2"/>
<keyword evidence="3" id="KW-1185">Reference proteome</keyword>
<organism evidence="2 3">
    <name type="scientific">Marinomonas aquimarina</name>
    <dbReference type="NCBI Taxonomy" id="295068"/>
    <lineage>
        <taxon>Bacteria</taxon>
        <taxon>Pseudomonadati</taxon>
        <taxon>Pseudomonadota</taxon>
        <taxon>Gammaproteobacteria</taxon>
        <taxon>Oceanospirillales</taxon>
        <taxon>Oceanospirillaceae</taxon>
        <taxon>Marinomonas</taxon>
    </lineage>
</organism>
<sequence>MKGRHGWVSVPVLVLVVILSLLLVRHQVSLNDSHLWQTQRAQYNPQSVWQESYQALSAMSATAGEQSHCAGFCRPQDGHWHLARLTTGQFWLQKQRIARLGVERWCATADQQRVRCWWLYDNGEQRSLWLQY</sequence>
<feature type="transmembrane region" description="Helical" evidence="1">
    <location>
        <begin position="6"/>
        <end position="24"/>
    </location>
</feature>
<evidence type="ECO:0000256" key="1">
    <source>
        <dbReference type="SAM" id="Phobius"/>
    </source>
</evidence>
<proteinExistence type="predicted"/>
<name>A0A1A8T4J2_9GAMM</name>
<accession>A0A1A8T4J2</accession>
<gene>
    <name evidence="2" type="ORF">MAQ5080_00514</name>
</gene>
<dbReference type="OrthoDB" id="6107053at2"/>
<dbReference type="EMBL" id="FLOC01000002">
    <property type="protein sequence ID" value="SBS26419.1"/>
    <property type="molecule type" value="Genomic_DNA"/>
</dbReference>
<keyword evidence="1" id="KW-1133">Transmembrane helix</keyword>
<keyword evidence="1" id="KW-0472">Membrane</keyword>
<protein>
    <submittedName>
        <fullName evidence="2">Uncharacterized protein</fullName>
    </submittedName>
</protein>
<evidence type="ECO:0000313" key="3">
    <source>
        <dbReference type="Proteomes" id="UP000092627"/>
    </source>
</evidence>
<dbReference type="STRING" id="295068.MAQ5080_00514"/>
<keyword evidence="1" id="KW-0812">Transmembrane</keyword>
<dbReference type="RefSeq" id="WP_067205277.1">
    <property type="nucleotide sequence ID" value="NZ_FLOC01000002.1"/>
</dbReference>
<evidence type="ECO:0000313" key="2">
    <source>
        <dbReference type="EMBL" id="SBS26419.1"/>
    </source>
</evidence>